<protein>
    <submittedName>
        <fullName evidence="2">Uncharacterized protein</fullName>
    </submittedName>
</protein>
<reference evidence="2" key="1">
    <citation type="submission" date="2021-01" db="EMBL/GenBank/DDBJ databases">
        <authorList>
            <person name="Corre E."/>
            <person name="Pelletier E."/>
            <person name="Niang G."/>
            <person name="Scheremetjew M."/>
            <person name="Finn R."/>
            <person name="Kale V."/>
            <person name="Holt S."/>
            <person name="Cochrane G."/>
            <person name="Meng A."/>
            <person name="Brown T."/>
            <person name="Cohen L."/>
        </authorList>
    </citation>
    <scope>NUCLEOTIDE SEQUENCE</scope>
    <source>
        <strain evidence="2">308</strain>
    </source>
</reference>
<organism evidence="2">
    <name type="scientific">Corethron hystrix</name>
    <dbReference type="NCBI Taxonomy" id="216773"/>
    <lineage>
        <taxon>Eukaryota</taxon>
        <taxon>Sar</taxon>
        <taxon>Stramenopiles</taxon>
        <taxon>Ochrophyta</taxon>
        <taxon>Bacillariophyta</taxon>
        <taxon>Coscinodiscophyceae</taxon>
        <taxon>Corethrophycidae</taxon>
        <taxon>Corethrales</taxon>
        <taxon>Corethraceae</taxon>
        <taxon>Corethron</taxon>
    </lineage>
</organism>
<evidence type="ECO:0000313" key="2">
    <source>
        <dbReference type="EMBL" id="CAD8878649.1"/>
    </source>
</evidence>
<dbReference type="AlphaFoldDB" id="A0A6U5EE41"/>
<accession>A0A6U5EE41</accession>
<dbReference type="EMBL" id="HBFR01008076">
    <property type="protein sequence ID" value="CAD8878649.1"/>
    <property type="molecule type" value="Transcribed_RNA"/>
</dbReference>
<gene>
    <name evidence="1" type="ORF">CHYS00102_LOCUS5829</name>
    <name evidence="2" type="ORF">CHYS00102_LOCUS5833</name>
</gene>
<name>A0A6U5EE41_9STRA</name>
<sequence length="321" mass="36356">MHADIMTPRTRIFISAIIVAVFNFSPSAHATLNWYQHLFSTLSPTQKSASSSNIFRHSEISDRCLLASQVKNAETSKYRIHGWRWHRLSAARDLDRLSDLAGSFHFDSSSFDNVGNDPLLVATKFVVDVNLAGLHEVETKVFVPFLRKYICEAKSIGDYQFQKAFGRMLDRWFEKDENGWKSWKDIGTNMKRHAKIASASSSTSQERYRSAQELSRLSSHLSRCLRSNYSASSSLIIPVVAAYIPNRQEKFNNDVISILGVLSSRVFLVGMHDTASEEGEESLFKESIPNLARIMIPRWKEKVWGPLGGTTLYGNLSISRK</sequence>
<evidence type="ECO:0000313" key="1">
    <source>
        <dbReference type="EMBL" id="CAD8878645.1"/>
    </source>
</evidence>
<proteinExistence type="predicted"/>
<dbReference type="EMBL" id="HBFR01008071">
    <property type="protein sequence ID" value="CAD8878645.1"/>
    <property type="molecule type" value="Transcribed_RNA"/>
</dbReference>